<dbReference type="InterPro" id="IPR036188">
    <property type="entry name" value="FAD/NAD-bd_sf"/>
</dbReference>
<accession>A0A5S4HKH6</accession>
<feature type="domain" description="FAD-binding" evidence="5">
    <location>
        <begin position="140"/>
        <end position="476"/>
    </location>
</feature>
<feature type="compositionally biased region" description="Basic residues" evidence="4">
    <location>
        <begin position="104"/>
        <end position="116"/>
    </location>
</feature>
<dbReference type="PANTHER" id="PTHR43004:SF19">
    <property type="entry name" value="BINDING MONOOXYGENASE, PUTATIVE (JCVI)-RELATED"/>
    <property type="match status" value="1"/>
</dbReference>
<dbReference type="AlphaFoldDB" id="A0A5S4HKH6"/>
<evidence type="ECO:0000256" key="1">
    <source>
        <dbReference type="ARBA" id="ARBA00001974"/>
    </source>
</evidence>
<dbReference type="GO" id="GO:0016709">
    <property type="term" value="F:oxidoreductase activity, acting on paired donors, with incorporation or reduction of molecular oxygen, NAD(P)H as one donor, and incorporation of one atom of oxygen"/>
    <property type="evidence" value="ECO:0007669"/>
    <property type="project" value="UniProtKB-ARBA"/>
</dbReference>
<dbReference type="EMBL" id="VCKZ01000002">
    <property type="protein sequence ID" value="TMR42420.1"/>
    <property type="molecule type" value="Genomic_DNA"/>
</dbReference>
<dbReference type="PANTHER" id="PTHR43004">
    <property type="entry name" value="TRK SYSTEM POTASSIUM UPTAKE PROTEIN"/>
    <property type="match status" value="1"/>
</dbReference>
<proteinExistence type="predicted"/>
<sequence length="684" mass="74750">MPGPGRDRGHAPRRGHPRAGRAAPAGVAQPTRTALRRRHPPGRRRPAGRPRAGRGHRGGAAPAGRPVQGVAGRRPDARRPARRATGVGAHGPPRRHLVPTPASRRVRRRTRGRRTPGRGTPGLLPRLYHHQGGAPVTVHDTQVLVVGAGPTGLTAALELRRQGVDCILIDQRTEPARYSRALVLQARSMELLDMHGLTEGMVRDGYLAPGFNFGADDRTPIIVEMYHTGSGFPFMLTLSQEEMERVLTAHLERTGGGIRRGLKLVRAEQRPDAVIAEVTDAFGAHSTLSARYLIDCSGTHSVLSGEYGTTERSKLFGGSALIADVLVEGDLPRGFVSLHTNKRGGLALLPFQNEYVRVIAFDMGKMDVPHTTPLDLADVQETVDAIVPYPLRLSDPQWITRFHSQHRLLETYRAQRIFFAGDAAHIFIPVAAQGMNTGIQDAFNIAWKLAYVCQGRAPESLLDSYHDERHPVGAQTRRISDRLFRIFISQARSAAYRKVSSRVLSTIFSRRHVQNRMSGRVTQTGVNYRHAALSKTQRFGGVRKAALNAGDRVPDLDLADAGGPGVRLYNLMRAPGYTLVGYASSYTAKAKRVAMVAELTALKHRYAGVLRCLMVLGEGLPETGDVPTLLDARRELLHKLGARPGDLFLIRPDGYLAFRTNAPDDLDGLLAPWLTPAPVEAPTA</sequence>
<feature type="compositionally biased region" description="Low complexity" evidence="4">
    <location>
        <begin position="117"/>
        <end position="126"/>
    </location>
</feature>
<dbReference type="Gene3D" id="3.40.30.120">
    <property type="match status" value="1"/>
</dbReference>
<dbReference type="SUPFAM" id="SSF51905">
    <property type="entry name" value="FAD/NAD(P)-binding domain"/>
    <property type="match status" value="1"/>
</dbReference>
<feature type="region of interest" description="Disordered" evidence="4">
    <location>
        <begin position="1"/>
        <end position="126"/>
    </location>
</feature>
<evidence type="ECO:0000313" key="6">
    <source>
        <dbReference type="EMBL" id="TMR42420.1"/>
    </source>
</evidence>
<evidence type="ECO:0000313" key="7">
    <source>
        <dbReference type="Proteomes" id="UP000305238"/>
    </source>
</evidence>
<dbReference type="Gene3D" id="3.30.70.2450">
    <property type="match status" value="1"/>
</dbReference>
<comment type="caution">
    <text evidence="6">The sequence shown here is derived from an EMBL/GenBank/DDBJ whole genome shotgun (WGS) entry which is preliminary data.</text>
</comment>
<dbReference type="OrthoDB" id="8670884at2"/>
<evidence type="ECO:0000256" key="3">
    <source>
        <dbReference type="ARBA" id="ARBA00022827"/>
    </source>
</evidence>
<evidence type="ECO:0000256" key="4">
    <source>
        <dbReference type="SAM" id="MobiDB-lite"/>
    </source>
</evidence>
<dbReference type="PRINTS" id="PR00420">
    <property type="entry name" value="RNGMNOXGNASE"/>
</dbReference>
<keyword evidence="2" id="KW-0285">Flavoprotein</keyword>
<comment type="cofactor">
    <cofactor evidence="1">
        <name>FAD</name>
        <dbReference type="ChEBI" id="CHEBI:57692"/>
    </cofactor>
</comment>
<evidence type="ECO:0000256" key="2">
    <source>
        <dbReference type="ARBA" id="ARBA00022630"/>
    </source>
</evidence>
<protein>
    <submittedName>
        <fullName evidence="6">FAD-binding protein</fullName>
    </submittedName>
</protein>
<name>A0A5S4HKH6_9ACTN</name>
<dbReference type="Gene3D" id="3.50.50.60">
    <property type="entry name" value="FAD/NAD(P)-binding domain"/>
    <property type="match status" value="2"/>
</dbReference>
<dbReference type="InterPro" id="IPR002938">
    <property type="entry name" value="FAD-bd"/>
</dbReference>
<evidence type="ECO:0000259" key="5">
    <source>
        <dbReference type="Pfam" id="PF01494"/>
    </source>
</evidence>
<dbReference type="Pfam" id="PF01494">
    <property type="entry name" value="FAD_binding_3"/>
    <property type="match status" value="1"/>
</dbReference>
<gene>
    <name evidence="6" type="ORF">ETD96_00500</name>
</gene>
<keyword evidence="7" id="KW-1185">Reference proteome</keyword>
<reference evidence="6 7" key="1">
    <citation type="submission" date="2019-05" db="EMBL/GenBank/DDBJ databases">
        <title>Draft genome sequence of Actinomadura geliboluensis A8036.</title>
        <authorList>
            <person name="Saricaoglu S."/>
            <person name="Isik K."/>
        </authorList>
    </citation>
    <scope>NUCLEOTIDE SEQUENCE [LARGE SCALE GENOMIC DNA]</scope>
    <source>
        <strain evidence="6 7">A8036</strain>
    </source>
</reference>
<dbReference type="GO" id="GO:0071949">
    <property type="term" value="F:FAD binding"/>
    <property type="evidence" value="ECO:0007669"/>
    <property type="project" value="InterPro"/>
</dbReference>
<dbReference type="Proteomes" id="UP000305238">
    <property type="component" value="Unassembled WGS sequence"/>
</dbReference>
<feature type="compositionally biased region" description="Basic residues" evidence="4">
    <location>
        <begin position="34"/>
        <end position="57"/>
    </location>
</feature>
<feature type="compositionally biased region" description="Basic and acidic residues" evidence="4">
    <location>
        <begin position="1"/>
        <end position="10"/>
    </location>
</feature>
<dbReference type="InterPro" id="IPR050641">
    <property type="entry name" value="RIFMO-like"/>
</dbReference>
<organism evidence="6 7">
    <name type="scientific">Actinomadura geliboluensis</name>
    <dbReference type="NCBI Taxonomy" id="882440"/>
    <lineage>
        <taxon>Bacteria</taxon>
        <taxon>Bacillati</taxon>
        <taxon>Actinomycetota</taxon>
        <taxon>Actinomycetes</taxon>
        <taxon>Streptosporangiales</taxon>
        <taxon>Thermomonosporaceae</taxon>
        <taxon>Actinomadura</taxon>
    </lineage>
</organism>
<feature type="compositionally biased region" description="Low complexity" evidence="4">
    <location>
        <begin position="20"/>
        <end position="30"/>
    </location>
</feature>
<keyword evidence="3" id="KW-0274">FAD</keyword>